<dbReference type="InterPro" id="IPR015422">
    <property type="entry name" value="PyrdxlP-dep_Trfase_small"/>
</dbReference>
<dbReference type="InterPro" id="IPR051446">
    <property type="entry name" value="HTH_trans_reg/aminotransferase"/>
</dbReference>
<dbReference type="EMBL" id="LSTO01000001">
    <property type="protein sequence ID" value="OWW19188.1"/>
    <property type="molecule type" value="Genomic_DNA"/>
</dbReference>
<evidence type="ECO:0000313" key="10">
    <source>
        <dbReference type="Proteomes" id="UP000197535"/>
    </source>
</evidence>
<keyword evidence="6" id="KW-0238">DNA-binding</keyword>
<sequence>MKRYESLAEEIAQSIRTGVLKPGDRLPSVRQASASRGVSPSTVFEAYYLLEARSLIRARDRSGYYVIAGTKVLPPEPELPSHPSDESAPVDVSELVFEVLESIKTRDVVPLGSAFPSPLLFPLPRLAKSMAASVQDMDPWSTVDDLTPGNAALRRQIALRYLADGMHVHPDDIVITNGALDALNLCLQAVTRPGDSVVIESPAFYAALQALERFGLNAIEVPTHPRDGVDLDALARALTRHKPKACWMMTNFQNPLGSTMPDEKKQALVNLLAAHEVPLIEDDVYGELYFGSKRPAPAKAFDTQGLVMHCSSFSKCLAPGYRIGWAVPGRYAKDVARLKLTTTLSASAPAQAALADYLAKGGYDKHLRQLRHALSVQQSAMMQAVVRHFPRGTKSTRPGGGYFLWIELPGNVDTLEIHRQALAQGISVAPGPMFSAKRGFRNCLRINYGHAWTAKTEEALVTLGRLIAANGKMNLMDKEP</sequence>
<dbReference type="SUPFAM" id="SSF46785">
    <property type="entry name" value="Winged helix' DNA-binding domain"/>
    <property type="match status" value="1"/>
</dbReference>
<dbReference type="GO" id="GO:0003700">
    <property type="term" value="F:DNA-binding transcription factor activity"/>
    <property type="evidence" value="ECO:0007669"/>
    <property type="project" value="InterPro"/>
</dbReference>
<dbReference type="Gene3D" id="3.40.640.10">
    <property type="entry name" value="Type I PLP-dependent aspartate aminotransferase-like (Major domain)"/>
    <property type="match status" value="1"/>
</dbReference>
<dbReference type="PANTHER" id="PTHR46577">
    <property type="entry name" value="HTH-TYPE TRANSCRIPTIONAL REGULATORY PROTEIN GABR"/>
    <property type="match status" value="1"/>
</dbReference>
<dbReference type="PROSITE" id="PS50949">
    <property type="entry name" value="HTH_GNTR"/>
    <property type="match status" value="1"/>
</dbReference>
<dbReference type="GO" id="GO:0003677">
    <property type="term" value="F:DNA binding"/>
    <property type="evidence" value="ECO:0007669"/>
    <property type="project" value="UniProtKB-KW"/>
</dbReference>
<dbReference type="CDD" id="cd00609">
    <property type="entry name" value="AAT_like"/>
    <property type="match status" value="1"/>
</dbReference>
<dbReference type="Gene3D" id="3.90.1150.10">
    <property type="entry name" value="Aspartate Aminotransferase, domain 1"/>
    <property type="match status" value="1"/>
</dbReference>
<evidence type="ECO:0000256" key="6">
    <source>
        <dbReference type="ARBA" id="ARBA00023125"/>
    </source>
</evidence>
<evidence type="ECO:0000256" key="2">
    <source>
        <dbReference type="ARBA" id="ARBA00022576"/>
    </source>
</evidence>
<dbReference type="GO" id="GO:0030170">
    <property type="term" value="F:pyridoxal phosphate binding"/>
    <property type="evidence" value="ECO:0007669"/>
    <property type="project" value="InterPro"/>
</dbReference>
<organism evidence="9 10">
    <name type="scientific">Noviherbaspirillum denitrificans</name>
    <dbReference type="NCBI Taxonomy" id="1968433"/>
    <lineage>
        <taxon>Bacteria</taxon>
        <taxon>Pseudomonadati</taxon>
        <taxon>Pseudomonadota</taxon>
        <taxon>Betaproteobacteria</taxon>
        <taxon>Burkholderiales</taxon>
        <taxon>Oxalobacteraceae</taxon>
        <taxon>Noviherbaspirillum</taxon>
    </lineage>
</organism>
<name>A0A254THM9_9BURK</name>
<keyword evidence="7" id="KW-0804">Transcription</keyword>
<dbReference type="InterPro" id="IPR036390">
    <property type="entry name" value="WH_DNA-bd_sf"/>
</dbReference>
<accession>A0A254THM9</accession>
<dbReference type="GO" id="GO:0008483">
    <property type="term" value="F:transaminase activity"/>
    <property type="evidence" value="ECO:0007669"/>
    <property type="project" value="UniProtKB-KW"/>
</dbReference>
<keyword evidence="4" id="KW-0663">Pyridoxal phosphate</keyword>
<dbReference type="RefSeq" id="WP_088706105.1">
    <property type="nucleotide sequence ID" value="NZ_LSTO01000001.1"/>
</dbReference>
<dbReference type="InterPro" id="IPR036388">
    <property type="entry name" value="WH-like_DNA-bd_sf"/>
</dbReference>
<dbReference type="InterPro" id="IPR015421">
    <property type="entry name" value="PyrdxlP-dep_Trfase_major"/>
</dbReference>
<dbReference type="InterPro" id="IPR015424">
    <property type="entry name" value="PyrdxlP-dep_Trfase"/>
</dbReference>
<dbReference type="Pfam" id="PF00155">
    <property type="entry name" value="Aminotran_1_2"/>
    <property type="match status" value="1"/>
</dbReference>
<evidence type="ECO:0000256" key="4">
    <source>
        <dbReference type="ARBA" id="ARBA00022898"/>
    </source>
</evidence>
<evidence type="ECO:0000256" key="1">
    <source>
        <dbReference type="ARBA" id="ARBA00005384"/>
    </source>
</evidence>
<evidence type="ECO:0000256" key="7">
    <source>
        <dbReference type="ARBA" id="ARBA00023163"/>
    </source>
</evidence>
<dbReference type="OrthoDB" id="9804020at2"/>
<protein>
    <submittedName>
        <fullName evidence="9">GntR family transcriptional regulator</fullName>
    </submittedName>
</protein>
<dbReference type="InterPro" id="IPR000524">
    <property type="entry name" value="Tscrpt_reg_HTH_GntR"/>
</dbReference>
<evidence type="ECO:0000256" key="5">
    <source>
        <dbReference type="ARBA" id="ARBA00023015"/>
    </source>
</evidence>
<comment type="caution">
    <text evidence="9">The sequence shown here is derived from an EMBL/GenBank/DDBJ whole genome shotgun (WGS) entry which is preliminary data.</text>
</comment>
<dbReference type="FunFam" id="3.40.640.10:FF:000023">
    <property type="entry name" value="Transcriptional regulator, GntR family"/>
    <property type="match status" value="1"/>
</dbReference>
<dbReference type="InterPro" id="IPR004839">
    <property type="entry name" value="Aminotransferase_I/II_large"/>
</dbReference>
<dbReference type="Proteomes" id="UP000197535">
    <property type="component" value="Unassembled WGS sequence"/>
</dbReference>
<dbReference type="SMART" id="SM00345">
    <property type="entry name" value="HTH_GNTR"/>
    <property type="match status" value="1"/>
</dbReference>
<evidence type="ECO:0000259" key="8">
    <source>
        <dbReference type="PROSITE" id="PS50949"/>
    </source>
</evidence>
<evidence type="ECO:0000313" key="9">
    <source>
        <dbReference type="EMBL" id="OWW19188.1"/>
    </source>
</evidence>
<comment type="similarity">
    <text evidence="1">In the C-terminal section; belongs to the class-I pyridoxal-phosphate-dependent aminotransferase family.</text>
</comment>
<dbReference type="CDD" id="cd07377">
    <property type="entry name" value="WHTH_GntR"/>
    <property type="match status" value="1"/>
</dbReference>
<proteinExistence type="inferred from homology"/>
<keyword evidence="5" id="KW-0805">Transcription regulation</keyword>
<dbReference type="Gene3D" id="1.10.10.10">
    <property type="entry name" value="Winged helix-like DNA-binding domain superfamily/Winged helix DNA-binding domain"/>
    <property type="match status" value="1"/>
</dbReference>
<dbReference type="AlphaFoldDB" id="A0A254THM9"/>
<dbReference type="SUPFAM" id="SSF53383">
    <property type="entry name" value="PLP-dependent transferases"/>
    <property type="match status" value="1"/>
</dbReference>
<reference evidence="9 10" key="1">
    <citation type="submission" date="2016-02" db="EMBL/GenBank/DDBJ databases">
        <authorList>
            <person name="Wen L."/>
            <person name="He K."/>
            <person name="Yang H."/>
        </authorList>
    </citation>
    <scope>NUCLEOTIDE SEQUENCE [LARGE SCALE GENOMIC DNA]</scope>
    <source>
        <strain evidence="9 10">TSA40</strain>
    </source>
</reference>
<keyword evidence="3" id="KW-0808">Transferase</keyword>
<evidence type="ECO:0000256" key="3">
    <source>
        <dbReference type="ARBA" id="ARBA00022679"/>
    </source>
</evidence>
<feature type="domain" description="HTH gntR-type" evidence="8">
    <location>
        <begin position="1"/>
        <end position="69"/>
    </location>
</feature>
<gene>
    <name evidence="9" type="ORF">AYR66_06420</name>
</gene>
<dbReference type="Pfam" id="PF00392">
    <property type="entry name" value="GntR"/>
    <property type="match status" value="1"/>
</dbReference>
<keyword evidence="2" id="KW-0032">Aminotransferase</keyword>
<keyword evidence="10" id="KW-1185">Reference proteome</keyword>
<dbReference type="PANTHER" id="PTHR46577:SF2">
    <property type="entry name" value="TRANSCRIPTIONAL REGULATORY PROTEIN"/>
    <property type="match status" value="1"/>
</dbReference>